<dbReference type="InterPro" id="IPR036691">
    <property type="entry name" value="Endo/exonu/phosph_ase_sf"/>
</dbReference>
<dbReference type="AlphaFoldDB" id="A0AAW1L714"/>
<name>A0AAW1L714_POPJA</name>
<accession>A0AAW1L714</accession>
<keyword evidence="2" id="KW-0540">Nuclease</keyword>
<reference evidence="2 3" key="1">
    <citation type="journal article" date="2024" name="BMC Genomics">
        <title>De novo assembly and annotation of Popillia japonica's genome with initial clues to its potential as an invasive pest.</title>
        <authorList>
            <person name="Cucini C."/>
            <person name="Boschi S."/>
            <person name="Funari R."/>
            <person name="Cardaioli E."/>
            <person name="Iannotti N."/>
            <person name="Marturano G."/>
            <person name="Paoli F."/>
            <person name="Bruttini M."/>
            <person name="Carapelli A."/>
            <person name="Frati F."/>
            <person name="Nardi F."/>
        </authorList>
    </citation>
    <scope>NUCLEOTIDE SEQUENCE [LARGE SCALE GENOMIC DNA]</scope>
    <source>
        <strain evidence="2">DMR45628</strain>
    </source>
</reference>
<dbReference type="Pfam" id="PF14529">
    <property type="entry name" value="Exo_endo_phos_2"/>
    <property type="match status" value="1"/>
</dbReference>
<feature type="domain" description="Endonuclease/exonuclease/phosphatase" evidence="1">
    <location>
        <begin position="8"/>
        <end position="81"/>
    </location>
</feature>
<organism evidence="2 3">
    <name type="scientific">Popillia japonica</name>
    <name type="common">Japanese beetle</name>
    <dbReference type="NCBI Taxonomy" id="7064"/>
    <lineage>
        <taxon>Eukaryota</taxon>
        <taxon>Metazoa</taxon>
        <taxon>Ecdysozoa</taxon>
        <taxon>Arthropoda</taxon>
        <taxon>Hexapoda</taxon>
        <taxon>Insecta</taxon>
        <taxon>Pterygota</taxon>
        <taxon>Neoptera</taxon>
        <taxon>Endopterygota</taxon>
        <taxon>Coleoptera</taxon>
        <taxon>Polyphaga</taxon>
        <taxon>Scarabaeiformia</taxon>
        <taxon>Scarabaeidae</taxon>
        <taxon>Rutelinae</taxon>
        <taxon>Popillia</taxon>
    </lineage>
</organism>
<evidence type="ECO:0000259" key="1">
    <source>
        <dbReference type="Pfam" id="PF14529"/>
    </source>
</evidence>
<dbReference type="SUPFAM" id="SSF56219">
    <property type="entry name" value="DNase I-like"/>
    <property type="match status" value="1"/>
</dbReference>
<dbReference type="InterPro" id="IPR005135">
    <property type="entry name" value="Endo/exonuclease/phosphatase"/>
</dbReference>
<keyword evidence="2" id="KW-0255">Endonuclease</keyword>
<dbReference type="Gene3D" id="3.60.10.10">
    <property type="entry name" value="Endonuclease/exonuclease/phosphatase"/>
    <property type="match status" value="1"/>
</dbReference>
<keyword evidence="2" id="KW-0378">Hydrolase</keyword>
<comment type="caution">
    <text evidence="2">The sequence shown here is derived from an EMBL/GenBank/DDBJ whole genome shotgun (WGS) entry which is preliminary data.</text>
</comment>
<protein>
    <submittedName>
        <fullName evidence="2">Endonuclease-reverse transcriptase</fullName>
    </submittedName>
</protein>
<evidence type="ECO:0000313" key="3">
    <source>
        <dbReference type="Proteomes" id="UP001458880"/>
    </source>
</evidence>
<sequence>MLFEIPRPFVLYGDFNAIHNGWDNGTTNRIGQMLFEILEELDLNLLNTPRPTRLCPTNRTANMLDISVCSPDMNMLFNWSTYSIMPH</sequence>
<keyword evidence="3" id="KW-1185">Reference proteome</keyword>
<evidence type="ECO:0000313" key="2">
    <source>
        <dbReference type="EMBL" id="KAK9729713.1"/>
    </source>
</evidence>
<dbReference type="GO" id="GO:0004519">
    <property type="term" value="F:endonuclease activity"/>
    <property type="evidence" value="ECO:0007669"/>
    <property type="project" value="UniProtKB-KW"/>
</dbReference>
<gene>
    <name evidence="2" type="ORF">QE152_g15808</name>
</gene>
<proteinExistence type="predicted"/>
<dbReference type="EMBL" id="JASPKY010000158">
    <property type="protein sequence ID" value="KAK9729713.1"/>
    <property type="molecule type" value="Genomic_DNA"/>
</dbReference>
<dbReference type="Proteomes" id="UP001458880">
    <property type="component" value="Unassembled WGS sequence"/>
</dbReference>